<reference evidence="1" key="1">
    <citation type="journal article" date="2022" name="Int. J. Mol. Sci.">
        <title>Draft Genome of Tanacetum Coccineum: Genomic Comparison of Closely Related Tanacetum-Family Plants.</title>
        <authorList>
            <person name="Yamashiro T."/>
            <person name="Shiraishi A."/>
            <person name="Nakayama K."/>
            <person name="Satake H."/>
        </authorList>
    </citation>
    <scope>NUCLEOTIDE SEQUENCE</scope>
</reference>
<proteinExistence type="predicted"/>
<keyword evidence="2" id="KW-1185">Reference proteome</keyword>
<name>A0ABQ5JB59_9ASTR</name>
<evidence type="ECO:0000313" key="2">
    <source>
        <dbReference type="Proteomes" id="UP001151760"/>
    </source>
</evidence>
<organism evidence="1 2">
    <name type="scientific">Tanacetum coccineum</name>
    <dbReference type="NCBI Taxonomy" id="301880"/>
    <lineage>
        <taxon>Eukaryota</taxon>
        <taxon>Viridiplantae</taxon>
        <taxon>Streptophyta</taxon>
        <taxon>Embryophyta</taxon>
        <taxon>Tracheophyta</taxon>
        <taxon>Spermatophyta</taxon>
        <taxon>Magnoliopsida</taxon>
        <taxon>eudicotyledons</taxon>
        <taxon>Gunneridae</taxon>
        <taxon>Pentapetalae</taxon>
        <taxon>asterids</taxon>
        <taxon>campanulids</taxon>
        <taxon>Asterales</taxon>
        <taxon>Asteraceae</taxon>
        <taxon>Asteroideae</taxon>
        <taxon>Anthemideae</taxon>
        <taxon>Anthemidinae</taxon>
        <taxon>Tanacetum</taxon>
    </lineage>
</organism>
<comment type="caution">
    <text evidence="1">The sequence shown here is derived from an EMBL/GenBank/DDBJ whole genome shotgun (WGS) entry which is preliminary data.</text>
</comment>
<evidence type="ECO:0000313" key="1">
    <source>
        <dbReference type="EMBL" id="GJU08718.1"/>
    </source>
</evidence>
<protein>
    <recommendedName>
        <fullName evidence="3">GAG-pre-integrase domain-containing protein</fullName>
    </recommendedName>
</protein>
<evidence type="ECO:0008006" key="3">
    <source>
        <dbReference type="Google" id="ProtNLM"/>
    </source>
</evidence>
<reference evidence="1" key="2">
    <citation type="submission" date="2022-01" db="EMBL/GenBank/DDBJ databases">
        <authorList>
            <person name="Yamashiro T."/>
            <person name="Shiraishi A."/>
            <person name="Satake H."/>
            <person name="Nakayama K."/>
        </authorList>
    </citation>
    <scope>NUCLEOTIDE SEQUENCE</scope>
</reference>
<gene>
    <name evidence="1" type="ORF">Tco_1125148</name>
</gene>
<dbReference type="Proteomes" id="UP001151760">
    <property type="component" value="Unassembled WGS sequence"/>
</dbReference>
<dbReference type="EMBL" id="BQNB010021659">
    <property type="protein sequence ID" value="GJU08718.1"/>
    <property type="molecule type" value="Genomic_DNA"/>
</dbReference>
<accession>A0ABQ5JB59</accession>
<sequence>MVLPVSCTYRCGTPMMQTHIALLGQRAQLARQAHRPNSSAHSYVFSSHIPSSLMGILRAAPPFSSAFNAMTLQDPTWNMDTDASSHINSNTNNNCTVEFDAFGFSVKDFLTSHILLRCDSSGDLYPVTQPSPIPHALLSVSPSMWPQRLGHPGDDVLRSLVSHQFISYNKEKSPIFATHARLTNM</sequence>